<comment type="caution">
    <text evidence="1">The sequence shown here is derived from an EMBL/GenBank/DDBJ whole genome shotgun (WGS) entry which is preliminary data.</text>
</comment>
<gene>
    <name evidence="1" type="ORF">Tcan_00066</name>
</gene>
<dbReference type="STRING" id="6265.A0A0B2VJX4"/>
<evidence type="ECO:0000313" key="1">
    <source>
        <dbReference type="EMBL" id="KHN81903.1"/>
    </source>
</evidence>
<name>A0A0B2VJX4_TOXCA</name>
<keyword evidence="2" id="KW-1185">Reference proteome</keyword>
<protein>
    <submittedName>
        <fullName evidence="1">Uncharacterized protein</fullName>
    </submittedName>
</protein>
<accession>A0A0B2VJX4</accession>
<dbReference type="AlphaFoldDB" id="A0A0B2VJX4"/>
<reference evidence="1 2" key="1">
    <citation type="submission" date="2014-11" db="EMBL/GenBank/DDBJ databases">
        <title>Genetic blueprint of the zoonotic pathogen Toxocara canis.</title>
        <authorList>
            <person name="Zhu X.-Q."/>
            <person name="Korhonen P.K."/>
            <person name="Cai H."/>
            <person name="Young N.D."/>
            <person name="Nejsum P."/>
            <person name="von Samson-Himmelstjerna G."/>
            <person name="Boag P.R."/>
            <person name="Tan P."/>
            <person name="Li Q."/>
            <person name="Min J."/>
            <person name="Yang Y."/>
            <person name="Wang X."/>
            <person name="Fang X."/>
            <person name="Hall R.S."/>
            <person name="Hofmann A."/>
            <person name="Sternberg P.W."/>
            <person name="Jex A.R."/>
            <person name="Gasser R.B."/>
        </authorList>
    </citation>
    <scope>NUCLEOTIDE SEQUENCE [LARGE SCALE GENOMIC DNA]</scope>
    <source>
        <strain evidence="1">PN_DK_2014</strain>
    </source>
</reference>
<dbReference type="Proteomes" id="UP000031036">
    <property type="component" value="Unassembled WGS sequence"/>
</dbReference>
<evidence type="ECO:0000313" key="2">
    <source>
        <dbReference type="Proteomes" id="UP000031036"/>
    </source>
</evidence>
<dbReference type="EMBL" id="JPKZ01001445">
    <property type="protein sequence ID" value="KHN81903.1"/>
    <property type="molecule type" value="Genomic_DNA"/>
</dbReference>
<dbReference type="OrthoDB" id="5821577at2759"/>
<organism evidence="1 2">
    <name type="scientific">Toxocara canis</name>
    <name type="common">Canine roundworm</name>
    <dbReference type="NCBI Taxonomy" id="6265"/>
    <lineage>
        <taxon>Eukaryota</taxon>
        <taxon>Metazoa</taxon>
        <taxon>Ecdysozoa</taxon>
        <taxon>Nematoda</taxon>
        <taxon>Chromadorea</taxon>
        <taxon>Rhabditida</taxon>
        <taxon>Spirurina</taxon>
        <taxon>Ascaridomorpha</taxon>
        <taxon>Ascaridoidea</taxon>
        <taxon>Toxocaridae</taxon>
        <taxon>Toxocara</taxon>
    </lineage>
</organism>
<sequence>MERAEQHSNLSSLTNFLLFPLLYENGFLIHSEIVMCNAFRSQLLPTLYCASVLAILATVFARADAQSLGKPCSSSFHCWRTEPVDDNGIPLALTGSISKRLEIGGSIMKGGRCRCKDGACQFYIFRSQTALACEEF</sequence>
<proteinExistence type="predicted"/>